<dbReference type="OrthoDB" id="202672at2759"/>
<dbReference type="Pfam" id="PF11779">
    <property type="entry name" value="SPT_ssu-like"/>
    <property type="match status" value="1"/>
</dbReference>
<evidence type="ECO:0000256" key="4">
    <source>
        <dbReference type="ARBA" id="ARBA00022824"/>
    </source>
</evidence>
<dbReference type="Proteomes" id="UP000192578">
    <property type="component" value="Unassembled WGS sequence"/>
</dbReference>
<keyword evidence="7" id="KW-0443">Lipid metabolism</keyword>
<keyword evidence="3 10" id="KW-0812">Transmembrane</keyword>
<evidence type="ECO:0000256" key="6">
    <source>
        <dbReference type="ARBA" id="ARBA00022989"/>
    </source>
</evidence>
<proteinExistence type="inferred from homology"/>
<evidence type="ECO:0000313" key="12">
    <source>
        <dbReference type="Proteomes" id="UP000192578"/>
    </source>
</evidence>
<dbReference type="AlphaFoldDB" id="A0A1W0X4D8"/>
<keyword evidence="5" id="KW-0746">Sphingolipid metabolism</keyword>
<evidence type="ECO:0000256" key="1">
    <source>
        <dbReference type="ARBA" id="ARBA00004477"/>
    </source>
</evidence>
<sequence length="177" mass="20523">MNTDSSQEGLRWAFNQRRIGNCRVRGEDFQPWTFEMTFTDANRNGTERSENGKASAAIPFNLGGMNKHGERIPERDQMVNPKDNLSLIDRIRWVYFQFSLATCTYMLDPWERHLADFVFLSVFAMITYACCTYLPHYAMHLLTIFARIFVSPKSRFRSTPIVSVIEGGLFEIFSVLN</sequence>
<dbReference type="PANTHER" id="PTHR47084:SF1">
    <property type="entry name" value="SERINE PALMITOYLTRANSFERASE SMALL SUBUNIT A"/>
    <property type="match status" value="1"/>
</dbReference>
<feature type="transmembrane region" description="Helical" evidence="10">
    <location>
        <begin position="117"/>
        <end position="150"/>
    </location>
</feature>
<evidence type="ECO:0000256" key="9">
    <source>
        <dbReference type="ARBA" id="ARBA00038370"/>
    </source>
</evidence>
<dbReference type="InterPro" id="IPR024512">
    <property type="entry name" value="Ser_palmitoyltrfase_ssu-like"/>
</dbReference>
<dbReference type="EMBL" id="MTYJ01000019">
    <property type="protein sequence ID" value="OQV22194.1"/>
    <property type="molecule type" value="Genomic_DNA"/>
</dbReference>
<dbReference type="GO" id="GO:0005789">
    <property type="term" value="C:endoplasmic reticulum membrane"/>
    <property type="evidence" value="ECO:0007669"/>
    <property type="project" value="UniProtKB-SubCell"/>
</dbReference>
<reference evidence="12" key="1">
    <citation type="submission" date="2017-01" db="EMBL/GenBank/DDBJ databases">
        <title>Comparative genomics of anhydrobiosis in the tardigrade Hypsibius dujardini.</title>
        <authorList>
            <person name="Yoshida Y."/>
            <person name="Koutsovoulos G."/>
            <person name="Laetsch D."/>
            <person name="Stevens L."/>
            <person name="Kumar S."/>
            <person name="Horikawa D."/>
            <person name="Ishino K."/>
            <person name="Komine S."/>
            <person name="Tomita M."/>
            <person name="Blaxter M."/>
            <person name="Arakawa K."/>
        </authorList>
    </citation>
    <scope>NUCLEOTIDE SEQUENCE [LARGE SCALE GENOMIC DNA]</scope>
    <source>
        <strain evidence="12">Z151</strain>
    </source>
</reference>
<organism evidence="11 12">
    <name type="scientific">Hypsibius exemplaris</name>
    <name type="common">Freshwater tardigrade</name>
    <dbReference type="NCBI Taxonomy" id="2072580"/>
    <lineage>
        <taxon>Eukaryota</taxon>
        <taxon>Metazoa</taxon>
        <taxon>Ecdysozoa</taxon>
        <taxon>Tardigrada</taxon>
        <taxon>Eutardigrada</taxon>
        <taxon>Parachela</taxon>
        <taxon>Hypsibioidea</taxon>
        <taxon>Hypsibiidae</taxon>
        <taxon>Hypsibius</taxon>
    </lineage>
</organism>
<keyword evidence="4" id="KW-0256">Endoplasmic reticulum</keyword>
<dbReference type="PANTHER" id="PTHR47084">
    <property type="entry name" value="SERINE PALMITOYLTRANSFERASE SMALL SUBUNIT A"/>
    <property type="match status" value="1"/>
</dbReference>
<protein>
    <submittedName>
        <fullName evidence="11">Uncharacterized protein</fullName>
    </submittedName>
</protein>
<comment type="subcellular location">
    <subcellularLocation>
        <location evidence="1">Endoplasmic reticulum membrane</location>
        <topology evidence="1">Multi-pass membrane protein</topology>
    </subcellularLocation>
</comment>
<dbReference type="GO" id="GO:0046513">
    <property type="term" value="P:ceramide biosynthetic process"/>
    <property type="evidence" value="ECO:0007669"/>
    <property type="project" value="TreeGrafter"/>
</dbReference>
<comment type="similarity">
    <text evidence="9">Belongs to the SPTSS family. SPTSSA subfamily.</text>
</comment>
<dbReference type="GO" id="GO:0017059">
    <property type="term" value="C:serine palmitoyltransferase complex"/>
    <property type="evidence" value="ECO:0007669"/>
    <property type="project" value="TreeGrafter"/>
</dbReference>
<evidence type="ECO:0000256" key="5">
    <source>
        <dbReference type="ARBA" id="ARBA00022919"/>
    </source>
</evidence>
<comment type="pathway">
    <text evidence="2">Lipid metabolism.</text>
</comment>
<dbReference type="GO" id="GO:0004758">
    <property type="term" value="F:serine C-palmitoyltransferase activity"/>
    <property type="evidence" value="ECO:0007669"/>
    <property type="project" value="TreeGrafter"/>
</dbReference>
<evidence type="ECO:0000256" key="8">
    <source>
        <dbReference type="ARBA" id="ARBA00023136"/>
    </source>
</evidence>
<evidence type="ECO:0000256" key="7">
    <source>
        <dbReference type="ARBA" id="ARBA00023098"/>
    </source>
</evidence>
<keyword evidence="12" id="KW-1185">Reference proteome</keyword>
<gene>
    <name evidence="11" type="ORF">BV898_04043</name>
</gene>
<dbReference type="InterPro" id="IPR051900">
    <property type="entry name" value="SPT_small_subunit"/>
</dbReference>
<accession>A0A1W0X4D8</accession>
<keyword evidence="6 10" id="KW-1133">Transmembrane helix</keyword>
<evidence type="ECO:0000256" key="10">
    <source>
        <dbReference type="SAM" id="Phobius"/>
    </source>
</evidence>
<name>A0A1W0X4D8_HYPEX</name>
<comment type="caution">
    <text evidence="11">The sequence shown here is derived from an EMBL/GenBank/DDBJ whole genome shotgun (WGS) entry which is preliminary data.</text>
</comment>
<evidence type="ECO:0000256" key="2">
    <source>
        <dbReference type="ARBA" id="ARBA00005189"/>
    </source>
</evidence>
<keyword evidence="8 10" id="KW-0472">Membrane</keyword>
<evidence type="ECO:0000256" key="3">
    <source>
        <dbReference type="ARBA" id="ARBA00022692"/>
    </source>
</evidence>
<evidence type="ECO:0000313" key="11">
    <source>
        <dbReference type="EMBL" id="OQV22194.1"/>
    </source>
</evidence>